<dbReference type="InterPro" id="IPR011333">
    <property type="entry name" value="SKP1/BTB/POZ_sf"/>
</dbReference>
<dbReference type="PROSITE" id="PS50097">
    <property type="entry name" value="BTB"/>
    <property type="match status" value="1"/>
</dbReference>
<protein>
    <recommendedName>
        <fullName evidence="3">BTB domain-containing protein</fullName>
    </recommendedName>
</protein>
<dbReference type="AlphaFoldDB" id="A0AAE1ED61"/>
<gene>
    <name evidence="4" type="ORF">RRG08_056432</name>
</gene>
<keyword evidence="1" id="KW-0880">Kelch repeat</keyword>
<feature type="domain" description="BTB" evidence="3">
    <location>
        <begin position="30"/>
        <end position="97"/>
    </location>
</feature>
<sequence>MANDGSSQQIELLRNIFEMFSSFKDAKDFTDVVVVVEEKEFPCHRVILAAVSDFFKGAMTSDMKEGREGRITLHGVTEDVFSSLLTSIYELKNVLTDDNLFDIWAAADILQVRFIIAQCVVKCKEVFDSRLSTKNCVEYLTKVSLLDETARRRVLEFTSYHFSDLDVQIKVSLLRVDDLKSLLTLKELKLHSEDEVIECALKWAVNNQVSASQEETTEQDSSDSESATSASILADVLECSRYLLITEGCLHGTLATNPLVKSDPRCQSILEKISCYQALPHLHQTWCPPAAVHREHSNMANVLVVCQLNNPGHLQALDLSDMTWKQITLYNTDTVEFGTSDANVLYHKSEIYVLCNNQLNKHFPKFEKGQFIPFSNGIIRVAYDSLYVYSKDEEGNQQVARAKWFNFPAIFSNGKREYKDLGCVGEGSTHGKKIADVIYIGTTEVIFCVGDVGSYTIITADETYKQYYTYPNQLGSSSRLVTFRNDKDAFVLQENGRLWRLQVDDVLDLKITQELVLWYGEVSLNGAVLYNDQLVIVGNFLSQSEVLTTVDRSLPGVFLGVMIIKSCCTGDNGCPNITLAELPKNVLERIIDQ</sequence>
<dbReference type="CDD" id="cd18186">
    <property type="entry name" value="BTB_POZ_ZBTB_KLHL-like"/>
    <property type="match status" value="1"/>
</dbReference>
<name>A0AAE1ED61_9GAST</name>
<accession>A0AAE1ED61</accession>
<comment type="caution">
    <text evidence="4">The sequence shown here is derived from an EMBL/GenBank/DDBJ whole genome shotgun (WGS) entry which is preliminary data.</text>
</comment>
<dbReference type="PANTHER" id="PTHR45632">
    <property type="entry name" value="LD33804P"/>
    <property type="match status" value="1"/>
</dbReference>
<dbReference type="Gene3D" id="1.25.40.420">
    <property type="match status" value="1"/>
</dbReference>
<keyword evidence="2" id="KW-0677">Repeat</keyword>
<dbReference type="Pfam" id="PF00651">
    <property type="entry name" value="BTB"/>
    <property type="match status" value="1"/>
</dbReference>
<dbReference type="EMBL" id="JAWDGP010000245">
    <property type="protein sequence ID" value="KAK3802335.1"/>
    <property type="molecule type" value="Genomic_DNA"/>
</dbReference>
<dbReference type="InterPro" id="IPR000210">
    <property type="entry name" value="BTB/POZ_dom"/>
</dbReference>
<evidence type="ECO:0000259" key="3">
    <source>
        <dbReference type="PROSITE" id="PS50097"/>
    </source>
</evidence>
<keyword evidence="5" id="KW-1185">Reference proteome</keyword>
<dbReference type="PANTHER" id="PTHR45632:SF3">
    <property type="entry name" value="KELCH-LIKE PROTEIN 32"/>
    <property type="match status" value="1"/>
</dbReference>
<organism evidence="4 5">
    <name type="scientific">Elysia crispata</name>
    <name type="common">lettuce slug</name>
    <dbReference type="NCBI Taxonomy" id="231223"/>
    <lineage>
        <taxon>Eukaryota</taxon>
        <taxon>Metazoa</taxon>
        <taxon>Spiralia</taxon>
        <taxon>Lophotrochozoa</taxon>
        <taxon>Mollusca</taxon>
        <taxon>Gastropoda</taxon>
        <taxon>Heterobranchia</taxon>
        <taxon>Euthyneura</taxon>
        <taxon>Panpulmonata</taxon>
        <taxon>Sacoglossa</taxon>
        <taxon>Placobranchoidea</taxon>
        <taxon>Plakobranchidae</taxon>
        <taxon>Elysia</taxon>
    </lineage>
</organism>
<evidence type="ECO:0000313" key="5">
    <source>
        <dbReference type="Proteomes" id="UP001283361"/>
    </source>
</evidence>
<evidence type="ECO:0000256" key="1">
    <source>
        <dbReference type="ARBA" id="ARBA00022441"/>
    </source>
</evidence>
<evidence type="ECO:0000256" key="2">
    <source>
        <dbReference type="ARBA" id="ARBA00022737"/>
    </source>
</evidence>
<dbReference type="SUPFAM" id="SSF54695">
    <property type="entry name" value="POZ domain"/>
    <property type="match status" value="1"/>
</dbReference>
<dbReference type="Proteomes" id="UP001283361">
    <property type="component" value="Unassembled WGS sequence"/>
</dbReference>
<reference evidence="4" key="1">
    <citation type="journal article" date="2023" name="G3 (Bethesda)">
        <title>A reference genome for the long-term kleptoplast-retaining sea slug Elysia crispata morphotype clarki.</title>
        <authorList>
            <person name="Eastman K.E."/>
            <person name="Pendleton A.L."/>
            <person name="Shaikh M.A."/>
            <person name="Suttiyut T."/>
            <person name="Ogas R."/>
            <person name="Tomko P."/>
            <person name="Gavelis G."/>
            <person name="Widhalm J.R."/>
            <person name="Wisecaver J.H."/>
        </authorList>
    </citation>
    <scope>NUCLEOTIDE SEQUENCE</scope>
    <source>
        <strain evidence="4">ECLA1</strain>
    </source>
</reference>
<evidence type="ECO:0000313" key="4">
    <source>
        <dbReference type="EMBL" id="KAK3802335.1"/>
    </source>
</evidence>
<dbReference type="SMART" id="SM00225">
    <property type="entry name" value="BTB"/>
    <property type="match status" value="1"/>
</dbReference>
<dbReference type="Gene3D" id="3.30.710.10">
    <property type="entry name" value="Potassium Channel Kv1.1, Chain A"/>
    <property type="match status" value="1"/>
</dbReference>
<proteinExistence type="predicted"/>